<evidence type="ECO:0000313" key="2">
    <source>
        <dbReference type="Proteomes" id="UP001550739"/>
    </source>
</evidence>
<organism evidence="1 2">
    <name type="scientific">Streptomyces sp. 900129855</name>
    <dbReference type="NCBI Taxonomy" id="3155129"/>
    <lineage>
        <taxon>Bacteria</taxon>
        <taxon>Bacillati</taxon>
        <taxon>Actinomycetota</taxon>
        <taxon>Actinomycetes</taxon>
        <taxon>Kitasatosporales</taxon>
        <taxon>Streptomycetaceae</taxon>
        <taxon>Streptomyces</taxon>
    </lineage>
</organism>
<dbReference type="RefSeq" id="WP_334574568.1">
    <property type="nucleotide sequence ID" value="NZ_JBEZVE010000039.1"/>
</dbReference>
<keyword evidence="2" id="KW-1185">Reference proteome</keyword>
<reference evidence="1 2" key="1">
    <citation type="submission" date="2024-06" db="EMBL/GenBank/DDBJ databases">
        <title>The Natural Products Discovery Center: Release of the First 8490 Sequenced Strains for Exploring Actinobacteria Biosynthetic Diversity.</title>
        <authorList>
            <person name="Kalkreuter E."/>
            <person name="Kautsar S.A."/>
            <person name="Yang D."/>
            <person name="Bader C.D."/>
            <person name="Teijaro C.N."/>
            <person name="Fluegel L."/>
            <person name="Davis C.M."/>
            <person name="Simpson J.R."/>
            <person name="Lauterbach L."/>
            <person name="Steele A.D."/>
            <person name="Gui C."/>
            <person name="Meng S."/>
            <person name="Li G."/>
            <person name="Viehrig K."/>
            <person name="Ye F."/>
            <person name="Su P."/>
            <person name="Kiefer A.F."/>
            <person name="Nichols A."/>
            <person name="Cepeda A.J."/>
            <person name="Yan W."/>
            <person name="Fan B."/>
            <person name="Jiang Y."/>
            <person name="Adhikari A."/>
            <person name="Zheng C.-J."/>
            <person name="Schuster L."/>
            <person name="Cowan T.M."/>
            <person name="Smanski M.J."/>
            <person name="Chevrette M.G."/>
            <person name="De Carvalho L.P.S."/>
            <person name="Shen B."/>
        </authorList>
    </citation>
    <scope>NUCLEOTIDE SEQUENCE [LARGE SCALE GENOMIC DNA]</scope>
    <source>
        <strain evidence="1 2">NPDC033843</strain>
    </source>
</reference>
<sequence length="73" mass="7675">MPSVTILRPGKKGIDEASGQFRWTFNAEVDGRVGVISVFSPAPIPESSAAENAKLFLEADPSNLGGVVSTEMP</sequence>
<proteinExistence type="predicted"/>
<gene>
    <name evidence="1" type="ORF">AB0E89_43175</name>
</gene>
<protein>
    <submittedName>
        <fullName evidence="1">Uncharacterized protein</fullName>
    </submittedName>
</protein>
<name>A0ABV2ZXJ7_9ACTN</name>
<evidence type="ECO:0000313" key="1">
    <source>
        <dbReference type="EMBL" id="MEU3787256.1"/>
    </source>
</evidence>
<dbReference type="Proteomes" id="UP001550739">
    <property type="component" value="Unassembled WGS sequence"/>
</dbReference>
<comment type="caution">
    <text evidence="1">The sequence shown here is derived from an EMBL/GenBank/DDBJ whole genome shotgun (WGS) entry which is preliminary data.</text>
</comment>
<accession>A0ABV2ZXJ7</accession>
<dbReference type="EMBL" id="JBEZVE010000039">
    <property type="protein sequence ID" value="MEU3787256.1"/>
    <property type="molecule type" value="Genomic_DNA"/>
</dbReference>